<dbReference type="Pfam" id="PF01425">
    <property type="entry name" value="Amidase"/>
    <property type="match status" value="1"/>
</dbReference>
<accession>A0ABP8GBV6</accession>
<organism evidence="3 4">
    <name type="scientific">Pigmentiphaga soli</name>
    <dbReference type="NCBI Taxonomy" id="1007095"/>
    <lineage>
        <taxon>Bacteria</taxon>
        <taxon>Pseudomonadati</taxon>
        <taxon>Pseudomonadota</taxon>
        <taxon>Betaproteobacteria</taxon>
        <taxon>Burkholderiales</taxon>
        <taxon>Alcaligenaceae</taxon>
        <taxon>Pigmentiphaga</taxon>
    </lineage>
</organism>
<proteinExistence type="predicted"/>
<evidence type="ECO:0000313" key="4">
    <source>
        <dbReference type="Proteomes" id="UP001501671"/>
    </source>
</evidence>
<dbReference type="RefSeq" id="WP_345245146.1">
    <property type="nucleotide sequence ID" value="NZ_BAABFO010000001.1"/>
</dbReference>
<dbReference type="PANTHER" id="PTHR11895">
    <property type="entry name" value="TRANSAMIDASE"/>
    <property type="match status" value="1"/>
</dbReference>
<sequence length="409" mass="42027">METSDIDGCLARIAAREPAVRAWAHHEPGQVLRQAAGLPPRTPAMPLWGVPVAVKDIIDTADMPTECGSRALAGRRPAADAAVVRRLREAGAVIMGKTVTTEFAYVHPGPTANPHDPARTPGGSSSGSAAAVAAGMVPLALGTQTGGSTLRPSAYCGIVGFKPTYGALPIGGVHPLAPSMDTVGIHARSVDGARLLYEVLTGLPPAAPAGGLRRLRFAFHPGPQRDEAEEDARAVLEGARRALLAAGAEEIPLALPEEFGALSEINRLVMAYEGARALHPYYERAPSALGAPTVALIEQGRALLERAYREALATVARCRAAHAAAARSVDFLLTFSAPGEAPLAAAGTGSSVFNRPWTTLGVPAITLPAGRGAHGMPIGVQLAGFAGADLALLAAARRAETLLSTAGMP</sequence>
<evidence type="ECO:0000259" key="2">
    <source>
        <dbReference type="Pfam" id="PF01425"/>
    </source>
</evidence>
<dbReference type="InterPro" id="IPR036928">
    <property type="entry name" value="AS_sf"/>
</dbReference>
<dbReference type="PANTHER" id="PTHR11895:SF151">
    <property type="entry name" value="GLUTAMYL-TRNA(GLN) AMIDOTRANSFERASE SUBUNIT A"/>
    <property type="match status" value="1"/>
</dbReference>
<dbReference type="Gene3D" id="3.90.1300.10">
    <property type="entry name" value="Amidase signature (AS) domain"/>
    <property type="match status" value="1"/>
</dbReference>
<comment type="caution">
    <text evidence="3">The sequence shown here is derived from an EMBL/GenBank/DDBJ whole genome shotgun (WGS) entry which is preliminary data.</text>
</comment>
<reference evidence="4" key="1">
    <citation type="journal article" date="2019" name="Int. J. Syst. Evol. Microbiol.">
        <title>The Global Catalogue of Microorganisms (GCM) 10K type strain sequencing project: providing services to taxonomists for standard genome sequencing and annotation.</title>
        <authorList>
            <consortium name="The Broad Institute Genomics Platform"/>
            <consortium name="The Broad Institute Genome Sequencing Center for Infectious Disease"/>
            <person name="Wu L."/>
            <person name="Ma J."/>
        </authorList>
    </citation>
    <scope>NUCLEOTIDE SEQUENCE [LARGE SCALE GENOMIC DNA]</scope>
    <source>
        <strain evidence="4">JCM 17666</strain>
    </source>
</reference>
<dbReference type="EMBL" id="BAABFO010000001">
    <property type="protein sequence ID" value="GAA4321411.1"/>
    <property type="molecule type" value="Genomic_DNA"/>
</dbReference>
<dbReference type="InterPro" id="IPR000120">
    <property type="entry name" value="Amidase"/>
</dbReference>
<evidence type="ECO:0000313" key="3">
    <source>
        <dbReference type="EMBL" id="GAA4321411.1"/>
    </source>
</evidence>
<gene>
    <name evidence="3" type="ORF">GCM10023144_00640</name>
</gene>
<dbReference type="InterPro" id="IPR023631">
    <property type="entry name" value="Amidase_dom"/>
</dbReference>
<feature type="region of interest" description="Disordered" evidence="1">
    <location>
        <begin position="109"/>
        <end position="129"/>
    </location>
</feature>
<keyword evidence="4" id="KW-1185">Reference proteome</keyword>
<feature type="domain" description="Amidase" evidence="2">
    <location>
        <begin position="9"/>
        <end position="393"/>
    </location>
</feature>
<protein>
    <submittedName>
        <fullName evidence="3">Amidase</fullName>
    </submittedName>
</protein>
<dbReference type="Proteomes" id="UP001501671">
    <property type="component" value="Unassembled WGS sequence"/>
</dbReference>
<name>A0ABP8GBV6_9BURK</name>
<evidence type="ECO:0000256" key="1">
    <source>
        <dbReference type="SAM" id="MobiDB-lite"/>
    </source>
</evidence>
<dbReference type="SUPFAM" id="SSF75304">
    <property type="entry name" value="Amidase signature (AS) enzymes"/>
    <property type="match status" value="1"/>
</dbReference>